<dbReference type="Gene3D" id="1.10.530.10">
    <property type="match status" value="1"/>
</dbReference>
<comment type="similarity">
    <text evidence="1">Belongs to the transglycosylase Slt family.</text>
</comment>
<protein>
    <submittedName>
        <fullName evidence="5">Transglycosylase SLT domain protein</fullName>
    </submittedName>
</protein>
<feature type="domain" description="Transglycosylase SLT" evidence="4">
    <location>
        <begin position="93"/>
        <end position="186"/>
    </location>
</feature>
<evidence type="ECO:0000256" key="1">
    <source>
        <dbReference type="ARBA" id="ARBA00007734"/>
    </source>
</evidence>
<dbReference type="STRING" id="887898.HMPREF0551_1730"/>
<evidence type="ECO:0000313" key="6">
    <source>
        <dbReference type="Proteomes" id="UP000011021"/>
    </source>
</evidence>
<dbReference type="Pfam" id="PF01464">
    <property type="entry name" value="SLT"/>
    <property type="match status" value="1"/>
</dbReference>
<reference evidence="5 6" key="1">
    <citation type="submission" date="2010-12" db="EMBL/GenBank/DDBJ databases">
        <authorList>
            <person name="Muzny D."/>
            <person name="Qin X."/>
            <person name="Deng J."/>
            <person name="Jiang H."/>
            <person name="Liu Y."/>
            <person name="Qu J."/>
            <person name="Song X.-Z."/>
            <person name="Zhang L."/>
            <person name="Thornton R."/>
            <person name="Coyle M."/>
            <person name="Francisco L."/>
            <person name="Jackson L."/>
            <person name="Javaid M."/>
            <person name="Korchina V."/>
            <person name="Kovar C."/>
            <person name="Mata R."/>
            <person name="Mathew T."/>
            <person name="Ngo R."/>
            <person name="Nguyen L."/>
            <person name="Nguyen N."/>
            <person name="Okwuonu G."/>
            <person name="Ongeri F."/>
            <person name="Pham C."/>
            <person name="Simmons D."/>
            <person name="Wilczek-Boney K."/>
            <person name="Hale W."/>
            <person name="Jakkamsetti A."/>
            <person name="Pham P."/>
            <person name="Ruth R."/>
            <person name="San Lucas F."/>
            <person name="Warren J."/>
            <person name="Zhang J."/>
            <person name="Zhao Z."/>
            <person name="Zhou C."/>
            <person name="Zhu D."/>
            <person name="Lee S."/>
            <person name="Bess C."/>
            <person name="Blankenburg K."/>
            <person name="Forbes L."/>
            <person name="Fu Q."/>
            <person name="Gubbala S."/>
            <person name="Hirani K."/>
            <person name="Jayaseelan J.C."/>
            <person name="Lara F."/>
            <person name="Munidasa M."/>
            <person name="Palculict T."/>
            <person name="Patil S."/>
            <person name="Pu L.-L."/>
            <person name="Saada N."/>
            <person name="Tang L."/>
            <person name="Weissenberger G."/>
            <person name="Zhu Y."/>
            <person name="Hemphill L."/>
            <person name="Shang Y."/>
            <person name="Youmans B."/>
            <person name="Ayvaz T."/>
            <person name="Ross M."/>
            <person name="Santibanez J."/>
            <person name="Aqrawi P."/>
            <person name="Gross S."/>
            <person name="Joshi V."/>
            <person name="Fowler G."/>
            <person name="Nazareth L."/>
            <person name="Reid J."/>
            <person name="Worley K."/>
            <person name="Petrosino J."/>
            <person name="Highlander S."/>
            <person name="Gibbs R."/>
        </authorList>
    </citation>
    <scope>NUCLEOTIDE SEQUENCE [LARGE SCALE GENOMIC DNA]</scope>
    <source>
        <strain evidence="5 6">ATCC 51599</strain>
    </source>
</reference>
<dbReference type="eggNOG" id="COG0741">
    <property type="taxonomic scope" value="Bacteria"/>
</dbReference>
<dbReference type="Proteomes" id="UP000011021">
    <property type="component" value="Unassembled WGS sequence"/>
</dbReference>
<dbReference type="CDD" id="cd00254">
    <property type="entry name" value="LT-like"/>
    <property type="match status" value="1"/>
</dbReference>
<gene>
    <name evidence="5" type="ORF">HMPREF0551_1730</name>
</gene>
<dbReference type="InterPro" id="IPR008258">
    <property type="entry name" value="Transglycosylase_SLT_dom_1"/>
</dbReference>
<evidence type="ECO:0000256" key="3">
    <source>
        <dbReference type="SAM" id="SignalP"/>
    </source>
</evidence>
<evidence type="ECO:0000313" key="5">
    <source>
        <dbReference type="EMBL" id="EFV94570.1"/>
    </source>
</evidence>
<dbReference type="HOGENOM" id="CLU_088197_0_0_4"/>
<dbReference type="InterPro" id="IPR023346">
    <property type="entry name" value="Lysozyme-like_dom_sf"/>
</dbReference>
<name>E7RYG6_9BURK</name>
<dbReference type="PANTHER" id="PTHR37423">
    <property type="entry name" value="SOLUBLE LYTIC MUREIN TRANSGLYCOSYLASE-RELATED"/>
    <property type="match status" value="1"/>
</dbReference>
<sequence>MIVRHVAAALGAAALSAALVLPGSARAGGQQYEVLADAVRVALASAIDAPHDAEPLWESRAQKIEWLTQMSDRLPRRAMPGFEARQAFLLTVRYEAQRAGLDPEMVLGLIQVESGFRQYAISKVGARGFMQVMPFWTRVLGNGDADALFRMRVNIRYGCVILRHYLDLENGNLFMALGRYNGSRGQSAYPDAVFAAWKRWRFQPSDVASSHHSSPPTDRSSAASPLD</sequence>
<evidence type="ECO:0000259" key="4">
    <source>
        <dbReference type="Pfam" id="PF01464"/>
    </source>
</evidence>
<dbReference type="EMBL" id="AEQP01000016">
    <property type="protein sequence ID" value="EFV94570.1"/>
    <property type="molecule type" value="Genomic_DNA"/>
</dbReference>
<accession>E7RYG6</accession>
<proteinExistence type="inferred from homology"/>
<feature type="chain" id="PRO_5003221684" evidence="3">
    <location>
        <begin position="28"/>
        <end position="227"/>
    </location>
</feature>
<comment type="caution">
    <text evidence="5">The sequence shown here is derived from an EMBL/GenBank/DDBJ whole genome shotgun (WGS) entry which is preliminary data.</text>
</comment>
<feature type="region of interest" description="Disordered" evidence="2">
    <location>
        <begin position="206"/>
        <end position="227"/>
    </location>
</feature>
<feature type="signal peptide" evidence="3">
    <location>
        <begin position="1"/>
        <end position="27"/>
    </location>
</feature>
<dbReference type="PANTHER" id="PTHR37423:SF2">
    <property type="entry name" value="MEMBRANE-BOUND LYTIC MUREIN TRANSGLYCOSYLASE C"/>
    <property type="match status" value="1"/>
</dbReference>
<evidence type="ECO:0000256" key="2">
    <source>
        <dbReference type="SAM" id="MobiDB-lite"/>
    </source>
</evidence>
<dbReference type="SUPFAM" id="SSF53955">
    <property type="entry name" value="Lysozyme-like"/>
    <property type="match status" value="1"/>
</dbReference>
<keyword evidence="3" id="KW-0732">Signal</keyword>
<dbReference type="AlphaFoldDB" id="E7RYG6"/>
<organism evidence="5 6">
    <name type="scientific">Lautropia mirabilis ATCC 51599</name>
    <dbReference type="NCBI Taxonomy" id="887898"/>
    <lineage>
        <taxon>Bacteria</taxon>
        <taxon>Pseudomonadati</taxon>
        <taxon>Pseudomonadota</taxon>
        <taxon>Betaproteobacteria</taxon>
        <taxon>Burkholderiales</taxon>
        <taxon>Burkholderiaceae</taxon>
        <taxon>Lautropia</taxon>
    </lineage>
</organism>
<keyword evidence="6" id="KW-1185">Reference proteome</keyword>
<dbReference type="RefSeq" id="WP_005674061.1">
    <property type="nucleotide sequence ID" value="NZ_CP146288.1"/>
</dbReference>